<dbReference type="PRINTS" id="PR00455">
    <property type="entry name" value="HTHTETR"/>
</dbReference>
<evidence type="ECO:0000256" key="3">
    <source>
        <dbReference type="ARBA" id="ARBA00023163"/>
    </source>
</evidence>
<accession>A0A261TXI7</accession>
<dbReference type="SUPFAM" id="SSF48498">
    <property type="entry name" value="Tetracyclin repressor-like, C-terminal domain"/>
    <property type="match status" value="1"/>
</dbReference>
<dbReference type="Pfam" id="PF00440">
    <property type="entry name" value="TetR_N"/>
    <property type="match status" value="1"/>
</dbReference>
<gene>
    <name evidence="6" type="ORF">CAL25_07025</name>
</gene>
<name>A0A261TXI7_9BORD</name>
<dbReference type="GO" id="GO:0003677">
    <property type="term" value="F:DNA binding"/>
    <property type="evidence" value="ECO:0007669"/>
    <property type="project" value="UniProtKB-UniRule"/>
</dbReference>
<dbReference type="InterPro" id="IPR009057">
    <property type="entry name" value="Homeodomain-like_sf"/>
</dbReference>
<dbReference type="Proteomes" id="UP000216913">
    <property type="component" value="Unassembled WGS sequence"/>
</dbReference>
<dbReference type="SUPFAM" id="SSF46689">
    <property type="entry name" value="Homeodomain-like"/>
    <property type="match status" value="1"/>
</dbReference>
<comment type="caution">
    <text evidence="6">The sequence shown here is derived from an EMBL/GenBank/DDBJ whole genome shotgun (WGS) entry which is preliminary data.</text>
</comment>
<proteinExistence type="predicted"/>
<feature type="DNA-binding region" description="H-T-H motif" evidence="4">
    <location>
        <begin position="32"/>
        <end position="51"/>
    </location>
</feature>
<dbReference type="AlphaFoldDB" id="A0A261TXI7"/>
<keyword evidence="7" id="KW-1185">Reference proteome</keyword>
<protein>
    <recommendedName>
        <fullName evidence="5">HTH tetR-type domain-containing protein</fullName>
    </recommendedName>
</protein>
<keyword evidence="1" id="KW-0805">Transcription regulation</keyword>
<dbReference type="PANTHER" id="PTHR47506:SF7">
    <property type="entry name" value="TRANSCRIPTIONAL REGULATORY PROTEIN"/>
    <property type="match status" value="1"/>
</dbReference>
<evidence type="ECO:0000256" key="1">
    <source>
        <dbReference type="ARBA" id="ARBA00023015"/>
    </source>
</evidence>
<dbReference type="EMBL" id="NEVP01000004">
    <property type="protein sequence ID" value="OZI53710.1"/>
    <property type="molecule type" value="Genomic_DNA"/>
</dbReference>
<sequence>MKVSRAQAAANRERVVESSSRLFRERGFADVGLNELMQAAGLTRGGFYGQFESKQDLVRLALAQAMAQNLANWETLTGEDGPARLRAFIARYLSERHQEARAAGCTLAALGSDMGREDDATRGVFEAGLRRIEETVRAAMPGAGEAQRRQQTWMCLSALVGALTLARGVADATLAAQIREDTIAALIEALVPAA</sequence>
<evidence type="ECO:0000313" key="7">
    <source>
        <dbReference type="Proteomes" id="UP000216913"/>
    </source>
</evidence>
<keyword evidence="2 4" id="KW-0238">DNA-binding</keyword>
<organism evidence="6 7">
    <name type="scientific">Bordetella genomosp. 5</name>
    <dbReference type="NCBI Taxonomy" id="1395608"/>
    <lineage>
        <taxon>Bacteria</taxon>
        <taxon>Pseudomonadati</taxon>
        <taxon>Pseudomonadota</taxon>
        <taxon>Betaproteobacteria</taxon>
        <taxon>Burkholderiales</taxon>
        <taxon>Alcaligenaceae</taxon>
        <taxon>Bordetella</taxon>
    </lineage>
</organism>
<dbReference type="Gene3D" id="1.10.10.60">
    <property type="entry name" value="Homeodomain-like"/>
    <property type="match status" value="1"/>
</dbReference>
<evidence type="ECO:0000259" key="5">
    <source>
        <dbReference type="PROSITE" id="PS50977"/>
    </source>
</evidence>
<evidence type="ECO:0000256" key="2">
    <source>
        <dbReference type="ARBA" id="ARBA00023125"/>
    </source>
</evidence>
<keyword evidence="3" id="KW-0804">Transcription</keyword>
<dbReference type="InterPro" id="IPR036271">
    <property type="entry name" value="Tet_transcr_reg_TetR-rel_C_sf"/>
</dbReference>
<dbReference type="OrthoDB" id="9798857at2"/>
<dbReference type="RefSeq" id="WP_094799217.1">
    <property type="nucleotide sequence ID" value="NZ_NEVP01000004.1"/>
</dbReference>
<evidence type="ECO:0000256" key="4">
    <source>
        <dbReference type="PROSITE-ProRule" id="PRU00335"/>
    </source>
</evidence>
<dbReference type="InterPro" id="IPR001647">
    <property type="entry name" value="HTH_TetR"/>
</dbReference>
<reference evidence="6 7" key="1">
    <citation type="submission" date="2017-05" db="EMBL/GenBank/DDBJ databases">
        <title>Complete and WGS of Bordetella genogroups.</title>
        <authorList>
            <person name="Spilker T."/>
            <person name="LiPuma J."/>
        </authorList>
    </citation>
    <scope>NUCLEOTIDE SEQUENCE [LARGE SCALE GENOMIC DNA]</scope>
    <source>
        <strain evidence="6 7">AU10456</strain>
    </source>
</reference>
<dbReference type="Gene3D" id="1.10.357.10">
    <property type="entry name" value="Tetracycline Repressor, domain 2"/>
    <property type="match status" value="1"/>
</dbReference>
<evidence type="ECO:0000313" key="6">
    <source>
        <dbReference type="EMBL" id="OZI53710.1"/>
    </source>
</evidence>
<dbReference type="PANTHER" id="PTHR47506">
    <property type="entry name" value="TRANSCRIPTIONAL REGULATORY PROTEIN"/>
    <property type="match status" value="1"/>
</dbReference>
<feature type="domain" description="HTH tetR-type" evidence="5">
    <location>
        <begin position="9"/>
        <end position="69"/>
    </location>
</feature>
<dbReference type="PROSITE" id="PS50977">
    <property type="entry name" value="HTH_TETR_2"/>
    <property type="match status" value="1"/>
</dbReference>